<dbReference type="eggNOG" id="KOG3010">
    <property type="taxonomic scope" value="Eukaryota"/>
</dbReference>
<keyword evidence="3" id="KW-1185">Reference proteome</keyword>
<gene>
    <name evidence="2" type="ORF">GLAREA_00346</name>
</gene>
<reference evidence="2 3" key="1">
    <citation type="journal article" date="2013" name="BMC Genomics">
        <title>Genomics-driven discovery of the pneumocandin biosynthetic gene cluster in the fungus Glarea lozoyensis.</title>
        <authorList>
            <person name="Chen L."/>
            <person name="Yue Q."/>
            <person name="Zhang X."/>
            <person name="Xiang M."/>
            <person name="Wang C."/>
            <person name="Li S."/>
            <person name="Che Y."/>
            <person name="Ortiz-Lopez F.J."/>
            <person name="Bills G.F."/>
            <person name="Liu X."/>
            <person name="An Z."/>
        </authorList>
    </citation>
    <scope>NUCLEOTIDE SEQUENCE [LARGE SCALE GENOMIC DNA]</scope>
    <source>
        <strain evidence="3">ATCC 20868 / MF5171</strain>
    </source>
</reference>
<dbReference type="Pfam" id="PF08241">
    <property type="entry name" value="Methyltransf_11"/>
    <property type="match status" value="1"/>
</dbReference>
<protein>
    <submittedName>
        <fullName evidence="2">S-adenosyl-L-methionine-dependent methyltransferase</fullName>
    </submittedName>
</protein>
<dbReference type="AlphaFoldDB" id="S3DB35"/>
<dbReference type="Proteomes" id="UP000016922">
    <property type="component" value="Unassembled WGS sequence"/>
</dbReference>
<dbReference type="RefSeq" id="XP_008083295.1">
    <property type="nucleotide sequence ID" value="XM_008085104.1"/>
</dbReference>
<dbReference type="HOGENOM" id="CLU_049344_1_0_1"/>
<dbReference type="CDD" id="cd02440">
    <property type="entry name" value="AdoMet_MTases"/>
    <property type="match status" value="1"/>
</dbReference>
<dbReference type="InterPro" id="IPR013216">
    <property type="entry name" value="Methyltransf_11"/>
</dbReference>
<dbReference type="GO" id="GO:0032259">
    <property type="term" value="P:methylation"/>
    <property type="evidence" value="ECO:0007669"/>
    <property type="project" value="UniProtKB-KW"/>
</dbReference>
<feature type="domain" description="Methyltransferase type 11" evidence="1">
    <location>
        <begin position="53"/>
        <end position="154"/>
    </location>
</feature>
<dbReference type="InterPro" id="IPR051052">
    <property type="entry name" value="Diverse_substrate_MTase"/>
</dbReference>
<accession>S3DB35</accession>
<keyword evidence="2" id="KW-0808">Transferase</keyword>
<dbReference type="GeneID" id="19459404"/>
<dbReference type="GO" id="GO:0008757">
    <property type="term" value="F:S-adenosylmethionine-dependent methyltransferase activity"/>
    <property type="evidence" value="ECO:0007669"/>
    <property type="project" value="InterPro"/>
</dbReference>
<dbReference type="KEGG" id="glz:GLAREA_00346"/>
<dbReference type="EMBL" id="KE145367">
    <property type="protein sequence ID" value="EPE29186.1"/>
    <property type="molecule type" value="Genomic_DNA"/>
</dbReference>
<evidence type="ECO:0000313" key="3">
    <source>
        <dbReference type="Proteomes" id="UP000016922"/>
    </source>
</evidence>
<name>S3DB35_GLAL2</name>
<dbReference type="PANTHER" id="PTHR44942:SF10">
    <property type="entry name" value="METHYLTRANSFERASE TYPE 11 DOMAIN-CONTAINING PROTEIN"/>
    <property type="match status" value="1"/>
</dbReference>
<proteinExistence type="predicted"/>
<evidence type="ECO:0000259" key="1">
    <source>
        <dbReference type="Pfam" id="PF08241"/>
    </source>
</evidence>
<dbReference type="PANTHER" id="PTHR44942">
    <property type="entry name" value="METHYLTRANSF_11 DOMAIN-CONTAINING PROTEIN"/>
    <property type="match status" value="1"/>
</dbReference>
<evidence type="ECO:0000313" key="2">
    <source>
        <dbReference type="EMBL" id="EPE29186.1"/>
    </source>
</evidence>
<keyword evidence="2" id="KW-0489">Methyltransferase</keyword>
<dbReference type="OMA" id="THASLFC"/>
<dbReference type="Gene3D" id="3.40.50.150">
    <property type="entry name" value="Vaccinia Virus protein VP39"/>
    <property type="match status" value="1"/>
</dbReference>
<dbReference type="InterPro" id="IPR029063">
    <property type="entry name" value="SAM-dependent_MTases_sf"/>
</dbReference>
<sequence length="308" mass="33703">MESTNKPSERTFTSFTSAQATAYASARPAYSPALYDVVFSYHAATGGQFGTLLDVGCGPGNATRDLARHFEDAVGCDAGEGMAEAANKLGGKCKSGRDVRFDVSSAEEFSKLESVREGVDMLTVAMAVSESVEFVVPFWAEAAKVVKPGGTVAIWTRVSGFPHPKMEKATEINEIVFRFERDILLPYELPGNRMSRELYANIPLPWQVDPIVSSFLESDFIRHEYDKDGVLSNGESFFGGDYTANLRQIEKGLATSSMVIRWREAHPGLAGTEKDCLRVFIEELREVLGGKDEIVSGSATVILLFKKT</sequence>
<dbReference type="SUPFAM" id="SSF53335">
    <property type="entry name" value="S-adenosyl-L-methionine-dependent methyltransferases"/>
    <property type="match status" value="1"/>
</dbReference>
<dbReference type="OrthoDB" id="10027013at2759"/>
<organism evidence="2 3">
    <name type="scientific">Glarea lozoyensis (strain ATCC 20868 / MF5171)</name>
    <dbReference type="NCBI Taxonomy" id="1116229"/>
    <lineage>
        <taxon>Eukaryota</taxon>
        <taxon>Fungi</taxon>
        <taxon>Dikarya</taxon>
        <taxon>Ascomycota</taxon>
        <taxon>Pezizomycotina</taxon>
        <taxon>Leotiomycetes</taxon>
        <taxon>Helotiales</taxon>
        <taxon>Helotiaceae</taxon>
        <taxon>Glarea</taxon>
    </lineage>
</organism>